<evidence type="ECO:0000313" key="2">
    <source>
        <dbReference type="EMBL" id="WIV18090.1"/>
    </source>
</evidence>
<dbReference type="PANTHER" id="PTHR12110:SF41">
    <property type="entry name" value="INOSOSE DEHYDRATASE"/>
    <property type="match status" value="1"/>
</dbReference>
<proteinExistence type="predicted"/>
<feature type="domain" description="Xylose isomerase-like TIM barrel" evidence="1">
    <location>
        <begin position="23"/>
        <end position="245"/>
    </location>
</feature>
<evidence type="ECO:0000259" key="1">
    <source>
        <dbReference type="Pfam" id="PF01261"/>
    </source>
</evidence>
<protein>
    <submittedName>
        <fullName evidence="2">Sugar phosphate isomerase/epimerase</fullName>
    </submittedName>
</protein>
<dbReference type="InterPro" id="IPR050312">
    <property type="entry name" value="IolE/XylAMocC-like"/>
</dbReference>
<accession>A0ABY8WY53</accession>
<keyword evidence="2" id="KW-0413">Isomerase</keyword>
<name>A0ABY8WY53_9BACL</name>
<dbReference type="InterPro" id="IPR036237">
    <property type="entry name" value="Xyl_isomerase-like_sf"/>
</dbReference>
<dbReference type="InterPro" id="IPR013022">
    <property type="entry name" value="Xyl_isomerase-like_TIM-brl"/>
</dbReference>
<dbReference type="SUPFAM" id="SSF51658">
    <property type="entry name" value="Xylose isomerase-like"/>
    <property type="match status" value="1"/>
</dbReference>
<sequence length="255" mass="28940">MLKLGLQLYTLRDLLEQDFKGTLAKVAELGYQGVEFHHFYGYSAEEVRSLLDELGLEMVGTHVQYDSLVNDFDQVVSYHKAIGNRNIIVPHLSEEQRSDWNLVFANLKEISNKLKPHDMVLLYHNHDFELTEKINEKTALDTLFSTLPEEVLAELDTCWIHYAGYDPVEYIAAYEGRLPIVHWKDLKRNSDGSPLTVELGQGEVDVAAVGDAADKAGVEWIVVEQDYCTNPPLESIETSLNWIKQYVNNGGKVNV</sequence>
<dbReference type="RefSeq" id="WP_285743160.1">
    <property type="nucleotide sequence ID" value="NZ_CP127162.1"/>
</dbReference>
<gene>
    <name evidence="2" type="ORF">QPK24_16975</name>
</gene>
<keyword evidence="3" id="KW-1185">Reference proteome</keyword>
<dbReference type="Proteomes" id="UP001236415">
    <property type="component" value="Chromosome"/>
</dbReference>
<dbReference type="EMBL" id="CP127162">
    <property type="protein sequence ID" value="WIV18090.1"/>
    <property type="molecule type" value="Genomic_DNA"/>
</dbReference>
<reference evidence="2 3" key="1">
    <citation type="submission" date="2023-06" db="EMBL/GenBank/DDBJ databases">
        <title>Paenibacillus polygonum sp. nov., an endophytic bacterium, isolated from Polygonum lapathifolium L. in Nanji Wetland National Nature Reserve, South of Poyang Lake, Jiangxi Province, China.</title>
        <authorList>
            <person name="Yu Z."/>
        </authorList>
    </citation>
    <scope>NUCLEOTIDE SEQUENCE [LARGE SCALE GENOMIC DNA]</scope>
    <source>
        <strain evidence="2 3">C31</strain>
    </source>
</reference>
<dbReference type="GO" id="GO:0016853">
    <property type="term" value="F:isomerase activity"/>
    <property type="evidence" value="ECO:0007669"/>
    <property type="project" value="UniProtKB-KW"/>
</dbReference>
<dbReference type="PANTHER" id="PTHR12110">
    <property type="entry name" value="HYDROXYPYRUVATE ISOMERASE"/>
    <property type="match status" value="1"/>
</dbReference>
<dbReference type="Gene3D" id="3.20.20.150">
    <property type="entry name" value="Divalent-metal-dependent TIM barrel enzymes"/>
    <property type="match status" value="1"/>
</dbReference>
<evidence type="ECO:0000313" key="3">
    <source>
        <dbReference type="Proteomes" id="UP001236415"/>
    </source>
</evidence>
<dbReference type="Pfam" id="PF01261">
    <property type="entry name" value="AP_endonuc_2"/>
    <property type="match status" value="1"/>
</dbReference>
<organism evidence="2 3">
    <name type="scientific">Paenibacillus polygoni</name>
    <dbReference type="NCBI Taxonomy" id="3050112"/>
    <lineage>
        <taxon>Bacteria</taxon>
        <taxon>Bacillati</taxon>
        <taxon>Bacillota</taxon>
        <taxon>Bacilli</taxon>
        <taxon>Bacillales</taxon>
        <taxon>Paenibacillaceae</taxon>
        <taxon>Paenibacillus</taxon>
    </lineage>
</organism>